<dbReference type="EMBL" id="BGPR01002699">
    <property type="protein sequence ID" value="GBM77597.1"/>
    <property type="molecule type" value="Genomic_DNA"/>
</dbReference>
<dbReference type="Proteomes" id="UP000499080">
    <property type="component" value="Unassembled WGS sequence"/>
</dbReference>
<organism evidence="1 2">
    <name type="scientific">Araneus ventricosus</name>
    <name type="common">Orbweaver spider</name>
    <name type="synonym">Epeira ventricosa</name>
    <dbReference type="NCBI Taxonomy" id="182803"/>
    <lineage>
        <taxon>Eukaryota</taxon>
        <taxon>Metazoa</taxon>
        <taxon>Ecdysozoa</taxon>
        <taxon>Arthropoda</taxon>
        <taxon>Chelicerata</taxon>
        <taxon>Arachnida</taxon>
        <taxon>Araneae</taxon>
        <taxon>Araneomorphae</taxon>
        <taxon>Entelegynae</taxon>
        <taxon>Araneoidea</taxon>
        <taxon>Araneidae</taxon>
        <taxon>Araneus</taxon>
    </lineage>
</organism>
<proteinExistence type="predicted"/>
<protein>
    <submittedName>
        <fullName evidence="1">Uncharacterized protein</fullName>
    </submittedName>
</protein>
<comment type="caution">
    <text evidence="1">The sequence shown here is derived from an EMBL/GenBank/DDBJ whole genome shotgun (WGS) entry which is preliminary data.</text>
</comment>
<evidence type="ECO:0000313" key="2">
    <source>
        <dbReference type="Proteomes" id="UP000499080"/>
    </source>
</evidence>
<gene>
    <name evidence="1" type="ORF">AVEN_165626_1</name>
</gene>
<reference evidence="1 2" key="1">
    <citation type="journal article" date="2019" name="Sci. Rep.">
        <title>Orb-weaving spider Araneus ventricosus genome elucidates the spidroin gene catalogue.</title>
        <authorList>
            <person name="Kono N."/>
            <person name="Nakamura H."/>
            <person name="Ohtoshi R."/>
            <person name="Moran D.A.P."/>
            <person name="Shinohara A."/>
            <person name="Yoshida Y."/>
            <person name="Fujiwara M."/>
            <person name="Mori M."/>
            <person name="Tomita M."/>
            <person name="Arakawa K."/>
        </authorList>
    </citation>
    <scope>NUCLEOTIDE SEQUENCE [LARGE SCALE GENOMIC DNA]</scope>
</reference>
<keyword evidence="2" id="KW-1185">Reference proteome</keyword>
<evidence type="ECO:0000313" key="1">
    <source>
        <dbReference type="EMBL" id="GBM77597.1"/>
    </source>
</evidence>
<dbReference type="AlphaFoldDB" id="A0A4Y2IIJ5"/>
<name>A0A4Y2IIJ5_ARAVE</name>
<sequence length="174" mass="19383">MRAVLVIRSSPSPPGRTSWGPNLPQEVCPVIGIEVTQPHSITVLTEEARTRLLLRPNPSRMSPSHGVSPSYWNVGSFTSITVLTKGRTLTLIETPHRGGRNWSMGSFSPTTLLYSQRVDPLTPSAQPFRMSGPLLSRISSTPQHYNSLSRQRLPPRAQPFPHEKLPRYWVGHST</sequence>
<accession>A0A4Y2IIJ5</accession>